<evidence type="ECO:0000256" key="7">
    <source>
        <dbReference type="ARBA" id="ARBA00023173"/>
    </source>
</evidence>
<feature type="transmembrane region" description="Helical" evidence="10">
    <location>
        <begin position="167"/>
        <end position="190"/>
    </location>
</feature>
<feature type="transmembrane region" description="Helical" evidence="10">
    <location>
        <begin position="400"/>
        <end position="427"/>
    </location>
</feature>
<accession>A0ABX1ISH9</accession>
<evidence type="ECO:0000313" key="11">
    <source>
        <dbReference type="EMBL" id="NKQ27970.1"/>
    </source>
</evidence>
<name>A0ABX1ISH9_STRGB</name>
<gene>
    <name evidence="11" type="ORF">HF200_27095</name>
</gene>
<dbReference type="InterPro" id="IPR014743">
    <property type="entry name" value="Cl-channel_core"/>
</dbReference>
<evidence type="ECO:0000256" key="9">
    <source>
        <dbReference type="ARBA" id="ARBA00023303"/>
    </source>
</evidence>
<feature type="transmembrane region" description="Helical" evidence="10">
    <location>
        <begin position="248"/>
        <end position="268"/>
    </location>
</feature>
<keyword evidence="6 10" id="KW-0472">Membrane</keyword>
<dbReference type="SUPFAM" id="SSF81340">
    <property type="entry name" value="Clc chloride channel"/>
    <property type="match status" value="1"/>
</dbReference>
<evidence type="ECO:0000256" key="1">
    <source>
        <dbReference type="ARBA" id="ARBA00004141"/>
    </source>
</evidence>
<feature type="transmembrane region" description="Helical" evidence="10">
    <location>
        <begin position="352"/>
        <end position="369"/>
    </location>
</feature>
<evidence type="ECO:0000256" key="6">
    <source>
        <dbReference type="ARBA" id="ARBA00023136"/>
    </source>
</evidence>
<keyword evidence="5" id="KW-0406">Ion transport</keyword>
<dbReference type="RefSeq" id="WP_168375758.1">
    <property type="nucleotide sequence ID" value="NZ_JAAXMD010000348.1"/>
</dbReference>
<keyword evidence="2" id="KW-0813">Transport</keyword>
<evidence type="ECO:0000256" key="5">
    <source>
        <dbReference type="ARBA" id="ARBA00023065"/>
    </source>
</evidence>
<feature type="transmembrane region" description="Helical" evidence="10">
    <location>
        <begin position="27"/>
        <end position="49"/>
    </location>
</feature>
<evidence type="ECO:0000256" key="2">
    <source>
        <dbReference type="ARBA" id="ARBA00022448"/>
    </source>
</evidence>
<keyword evidence="3 10" id="KW-0812">Transmembrane</keyword>
<reference evidence="11 12" key="1">
    <citation type="submission" date="2020-04" db="EMBL/GenBank/DDBJ databases">
        <title>Genome sequence of Streptomyces galbus strain I339.</title>
        <authorList>
            <person name="Silva E.A.N."/>
            <person name="Merces M."/>
            <person name="Castelo Branco A.P.O.T."/>
            <person name="Vasconcelos P.C."/>
            <person name="Costa N.P."/>
            <person name="Marinho G.C.S."/>
            <person name="Oliveira C.J.B."/>
            <person name="Araujo D."/>
            <person name="Rodrigues Junior V.S."/>
            <person name="Almeida R."/>
            <person name="Silva Filho U.R."/>
            <person name="Andrade A.S.A."/>
            <person name="Cibulski S.P."/>
        </authorList>
    </citation>
    <scope>NUCLEOTIDE SEQUENCE [LARGE SCALE GENOMIC DNA]</scope>
    <source>
        <strain evidence="11 12">I339</strain>
    </source>
</reference>
<dbReference type="PANTHER" id="PTHR43427:SF6">
    <property type="entry name" value="CHLORIDE CHANNEL PROTEIN CLC-E"/>
    <property type="match status" value="1"/>
</dbReference>
<sequence length="450" mass="44217">MAADGAGAPAAQPRDPLAVVRGRGYPVLLVLAAALGAPVAAVAFGFLALTDRLQSWTYTDLPRALGFDGTPSWWPVPLLAVAGLLTALTIRHLPGTAGHRPTEGLSAEGAPPARDPPGVVLAALTSLGLGAVLGPEAPLIALGAGLGAVAVRLVVRGAPPNVVAAMGAAGSFAAISTLLGSPLLGAFLLMEASGLGGAVLDVVLVPGLLASGIGALMFTGLGSWTGLGTYSLTLHDIPHAHAPTAAEFGWALVTGVAAACVGQGIKRLGVLLEARIAPRAVRGTVLAGLAVGALALAYAEGSGRAASEVLYSGQNALGPLLDGSARYSVGALLLLLVCKALAYGVSMSCFRGGMVFPSMFVGAVGGIALSHCPGLSLAPAFAMGIGGMCVAVLRLPLTSVLLATLLMGSDGLTVMPLVITAVAVAYVTSLRLEPAAPAAGRAAGGVSGGS</sequence>
<dbReference type="Proteomes" id="UP000744032">
    <property type="component" value="Unassembled WGS sequence"/>
</dbReference>
<keyword evidence="9" id="KW-0407">Ion channel</keyword>
<proteinExistence type="predicted"/>
<protein>
    <submittedName>
        <fullName evidence="11">Chloride channel protein</fullName>
    </submittedName>
</protein>
<organism evidence="11 12">
    <name type="scientific">Streptomyces galbus</name>
    <dbReference type="NCBI Taxonomy" id="33898"/>
    <lineage>
        <taxon>Bacteria</taxon>
        <taxon>Bacillati</taxon>
        <taxon>Actinomycetota</taxon>
        <taxon>Actinomycetes</taxon>
        <taxon>Kitasatosporales</taxon>
        <taxon>Streptomycetaceae</taxon>
        <taxon>Streptomyces</taxon>
    </lineage>
</organism>
<feature type="transmembrane region" description="Helical" evidence="10">
    <location>
        <begin position="72"/>
        <end position="90"/>
    </location>
</feature>
<dbReference type="Gene3D" id="1.10.3080.10">
    <property type="entry name" value="Clc chloride channel"/>
    <property type="match status" value="1"/>
</dbReference>
<dbReference type="InterPro" id="IPR050368">
    <property type="entry name" value="ClC-type_chloride_channel"/>
</dbReference>
<feature type="transmembrane region" description="Helical" evidence="10">
    <location>
        <begin position="202"/>
        <end position="224"/>
    </location>
</feature>
<feature type="transmembrane region" description="Helical" evidence="10">
    <location>
        <begin position="327"/>
        <end position="345"/>
    </location>
</feature>
<keyword evidence="12" id="KW-1185">Reference proteome</keyword>
<feature type="transmembrane region" description="Helical" evidence="10">
    <location>
        <begin position="137"/>
        <end position="155"/>
    </location>
</feature>
<comment type="caution">
    <text evidence="11">The sequence shown here is derived from an EMBL/GenBank/DDBJ whole genome shotgun (WGS) entry which is preliminary data.</text>
</comment>
<dbReference type="CDD" id="cd00400">
    <property type="entry name" value="Voltage_gated_ClC"/>
    <property type="match status" value="1"/>
</dbReference>
<evidence type="ECO:0000256" key="8">
    <source>
        <dbReference type="ARBA" id="ARBA00023214"/>
    </source>
</evidence>
<keyword evidence="7" id="KW-0869">Chloride channel</keyword>
<feature type="transmembrane region" description="Helical" evidence="10">
    <location>
        <begin position="280"/>
        <end position="299"/>
    </location>
</feature>
<dbReference type="PANTHER" id="PTHR43427">
    <property type="entry name" value="CHLORIDE CHANNEL PROTEIN CLC-E"/>
    <property type="match status" value="1"/>
</dbReference>
<keyword evidence="4 10" id="KW-1133">Transmembrane helix</keyword>
<evidence type="ECO:0000256" key="4">
    <source>
        <dbReference type="ARBA" id="ARBA00022989"/>
    </source>
</evidence>
<dbReference type="Pfam" id="PF00654">
    <property type="entry name" value="Voltage_CLC"/>
    <property type="match status" value="1"/>
</dbReference>
<evidence type="ECO:0000313" key="12">
    <source>
        <dbReference type="Proteomes" id="UP000744032"/>
    </source>
</evidence>
<evidence type="ECO:0000256" key="3">
    <source>
        <dbReference type="ARBA" id="ARBA00022692"/>
    </source>
</evidence>
<keyword evidence="8" id="KW-0868">Chloride</keyword>
<evidence type="ECO:0000256" key="10">
    <source>
        <dbReference type="SAM" id="Phobius"/>
    </source>
</evidence>
<dbReference type="InterPro" id="IPR001807">
    <property type="entry name" value="ClC"/>
</dbReference>
<comment type="subcellular location">
    <subcellularLocation>
        <location evidence="1">Membrane</location>
        <topology evidence="1">Multi-pass membrane protein</topology>
    </subcellularLocation>
</comment>
<dbReference type="EMBL" id="JAAXMD010000348">
    <property type="protein sequence ID" value="NKQ27970.1"/>
    <property type="molecule type" value="Genomic_DNA"/>
</dbReference>